<keyword evidence="2" id="KW-1133">Transmembrane helix</keyword>
<dbReference type="Proteomes" id="UP000298438">
    <property type="component" value="Unassembled WGS sequence"/>
</dbReference>
<keyword evidence="4" id="KW-1185">Reference proteome</keyword>
<feature type="transmembrane region" description="Helical" evidence="2">
    <location>
        <begin position="101"/>
        <end position="119"/>
    </location>
</feature>
<gene>
    <name evidence="3" type="ORF">E4L96_12010</name>
</gene>
<reference evidence="3 4" key="1">
    <citation type="submission" date="2019-03" db="EMBL/GenBank/DDBJ databases">
        <title>Draft Genome Sequence of Massilia arenosa sp. nov., a Novel Massilia Species Isolated from a Sandy-loam Maize Soil.</title>
        <authorList>
            <person name="Raths R."/>
            <person name="Peta V."/>
            <person name="Bucking H."/>
        </authorList>
    </citation>
    <scope>NUCLEOTIDE SEQUENCE [LARGE SCALE GENOMIC DNA]</scope>
    <source>
        <strain evidence="3 4">MC02</strain>
    </source>
</reference>
<feature type="transmembrane region" description="Helical" evidence="2">
    <location>
        <begin position="13"/>
        <end position="32"/>
    </location>
</feature>
<dbReference type="EMBL" id="SPVF01000148">
    <property type="protein sequence ID" value="TFW19349.1"/>
    <property type="molecule type" value="Genomic_DNA"/>
</dbReference>
<evidence type="ECO:0008006" key="5">
    <source>
        <dbReference type="Google" id="ProtNLM"/>
    </source>
</evidence>
<evidence type="ECO:0000256" key="1">
    <source>
        <dbReference type="SAM" id="MobiDB-lite"/>
    </source>
</evidence>
<dbReference type="AlphaFoldDB" id="A0A4Y9SBN4"/>
<dbReference type="RefSeq" id="WP_135207462.1">
    <property type="nucleotide sequence ID" value="NZ_SPVF01000148.1"/>
</dbReference>
<accession>A0A4Y9SBN4</accession>
<evidence type="ECO:0000256" key="2">
    <source>
        <dbReference type="SAM" id="Phobius"/>
    </source>
</evidence>
<feature type="transmembrane region" description="Helical" evidence="2">
    <location>
        <begin position="125"/>
        <end position="142"/>
    </location>
</feature>
<feature type="transmembrane region" description="Helical" evidence="2">
    <location>
        <begin position="188"/>
        <end position="205"/>
    </location>
</feature>
<protein>
    <recommendedName>
        <fullName evidence="5">DUF2306 domain-containing protein</fullName>
    </recommendedName>
</protein>
<feature type="region of interest" description="Disordered" evidence="1">
    <location>
        <begin position="210"/>
        <end position="235"/>
    </location>
</feature>
<organism evidence="3 4">
    <name type="scientific">Zemynaea arenosa</name>
    <dbReference type="NCBI Taxonomy" id="2561931"/>
    <lineage>
        <taxon>Bacteria</taxon>
        <taxon>Pseudomonadati</taxon>
        <taxon>Pseudomonadota</taxon>
        <taxon>Betaproteobacteria</taxon>
        <taxon>Burkholderiales</taxon>
        <taxon>Oxalobacteraceae</taxon>
        <taxon>Telluria group</taxon>
        <taxon>Zemynaea</taxon>
    </lineage>
</organism>
<sequence length="235" mass="24980">MSAAYTSSHLANLALHVAAGGIGIAFGLAVLWRPKGTLAHKAAGRWFALCVGVVCATAALGNMLFGFRPLFATLALLVGYQLVSGLRVARTREQGPDVGDALLTVLTCGAAAWLSTMIGMAQAPVARSTLAALFVLLAYDTLRLFFPHRWRGTLWRYEHVYKMVACLFGMISAASGNLLAAWQPWSQLLPSVAGMGVIIAQWWGLRRRAKSGSPGHHPAPASAPAYPQPSPSSSR</sequence>
<keyword evidence="2" id="KW-0812">Transmembrane</keyword>
<feature type="transmembrane region" description="Helical" evidence="2">
    <location>
        <begin position="163"/>
        <end position="182"/>
    </location>
</feature>
<comment type="caution">
    <text evidence="3">The sequence shown here is derived from an EMBL/GenBank/DDBJ whole genome shotgun (WGS) entry which is preliminary data.</text>
</comment>
<proteinExistence type="predicted"/>
<feature type="transmembrane region" description="Helical" evidence="2">
    <location>
        <begin position="70"/>
        <end position="89"/>
    </location>
</feature>
<feature type="compositionally biased region" description="Low complexity" evidence="1">
    <location>
        <begin position="211"/>
        <end position="225"/>
    </location>
</feature>
<feature type="compositionally biased region" description="Pro residues" evidence="1">
    <location>
        <begin position="226"/>
        <end position="235"/>
    </location>
</feature>
<feature type="transmembrane region" description="Helical" evidence="2">
    <location>
        <begin position="44"/>
        <end position="64"/>
    </location>
</feature>
<keyword evidence="2" id="KW-0472">Membrane</keyword>
<dbReference type="OrthoDB" id="5984490at2"/>
<evidence type="ECO:0000313" key="3">
    <source>
        <dbReference type="EMBL" id="TFW19349.1"/>
    </source>
</evidence>
<name>A0A4Y9SBN4_9BURK</name>
<evidence type="ECO:0000313" key="4">
    <source>
        <dbReference type="Proteomes" id="UP000298438"/>
    </source>
</evidence>